<keyword evidence="1" id="KW-0175">Coiled coil</keyword>
<dbReference type="EMBL" id="CP000743">
    <property type="protein sequence ID" value="ABR57063.1"/>
    <property type="molecule type" value="Genomic_DNA"/>
</dbReference>
<accession>A6UX41</accession>
<dbReference type="HOGENOM" id="CLU_1444700_0_0_2"/>
<dbReference type="STRING" id="419665.Maeo_1487"/>
<proteinExistence type="predicted"/>
<dbReference type="RefSeq" id="WP_011974195.1">
    <property type="nucleotide sequence ID" value="NC_009635.1"/>
</dbReference>
<dbReference type="KEGG" id="mae:Maeo_1487"/>
<evidence type="ECO:0000256" key="1">
    <source>
        <dbReference type="SAM" id="Coils"/>
    </source>
</evidence>
<feature type="coiled-coil region" evidence="1">
    <location>
        <begin position="19"/>
        <end position="81"/>
    </location>
</feature>
<dbReference type="Proteomes" id="UP000001106">
    <property type="component" value="Chromosome"/>
</dbReference>
<reference evidence="2" key="1">
    <citation type="submission" date="2007-06" db="EMBL/GenBank/DDBJ databases">
        <title>Complete sequence of Methanococcus aeolicus Nankai-3.</title>
        <authorList>
            <consortium name="US DOE Joint Genome Institute"/>
            <person name="Copeland A."/>
            <person name="Lucas S."/>
            <person name="Lapidus A."/>
            <person name="Barry K."/>
            <person name="Glavina del Rio T."/>
            <person name="Dalin E."/>
            <person name="Tice H."/>
            <person name="Pitluck S."/>
            <person name="Chain P."/>
            <person name="Malfatti S."/>
            <person name="Shin M."/>
            <person name="Vergez L."/>
            <person name="Schmutz J."/>
            <person name="Larimer F."/>
            <person name="Land M."/>
            <person name="Hauser L."/>
            <person name="Kyrpides N."/>
            <person name="Lykidis A."/>
            <person name="Sieprawska-Lupa M."/>
            <person name="Whitman W.B."/>
            <person name="Richardson P."/>
        </authorList>
    </citation>
    <scope>NUCLEOTIDE SEQUENCE [LARGE SCALE GENOMIC DNA]</scope>
    <source>
        <strain evidence="2">Nankai-3</strain>
    </source>
</reference>
<organism evidence="2 3">
    <name type="scientific">Methanococcus aeolicus (strain ATCC BAA-1280 / DSM 17508 / OCM 812 / Nankai-3)</name>
    <dbReference type="NCBI Taxonomy" id="419665"/>
    <lineage>
        <taxon>Archaea</taxon>
        <taxon>Methanobacteriati</taxon>
        <taxon>Methanobacteriota</taxon>
        <taxon>Methanomada group</taxon>
        <taxon>Methanococci</taxon>
        <taxon>Methanococcales</taxon>
        <taxon>Methanococcaceae</taxon>
        <taxon>Methanococcus</taxon>
    </lineage>
</organism>
<evidence type="ECO:0000313" key="3">
    <source>
        <dbReference type="Proteomes" id="UP000001106"/>
    </source>
</evidence>
<name>A6UX41_META3</name>
<dbReference type="eggNOG" id="arCOG05064">
    <property type="taxonomic scope" value="Archaea"/>
</dbReference>
<dbReference type="GeneID" id="5326776"/>
<sequence length="167" mass="20188">MKDKEYTDKDKLKHYFKKYVNITNEIGILEDSLKELNNRLNLNMGNEKYLTNEINEYMESLNKLKHNLDKLNNNIDIINYQELNEYINKLKNVSVDTDDSLNWDIFNKIEGLKLELENIRWELEMAILNYGLQKLEINYNHIKDDLFEYTCKKIIQQFAEKQEQKNK</sequence>
<evidence type="ECO:0000313" key="2">
    <source>
        <dbReference type="EMBL" id="ABR57063.1"/>
    </source>
</evidence>
<protein>
    <submittedName>
        <fullName evidence="2">Uncharacterized protein</fullName>
    </submittedName>
</protein>
<keyword evidence="3" id="KW-1185">Reference proteome</keyword>
<dbReference type="AlphaFoldDB" id="A6UX41"/>
<gene>
    <name evidence="2" type="ordered locus">Maeo_1487</name>
</gene>